<evidence type="ECO:0000256" key="2">
    <source>
        <dbReference type="SAM" id="SignalP"/>
    </source>
</evidence>
<protein>
    <recommendedName>
        <fullName evidence="3">NADH:ubiquinone oxidoreductase intermediate-associated protein 30 domain-containing protein</fullName>
    </recommendedName>
</protein>
<evidence type="ECO:0000259" key="3">
    <source>
        <dbReference type="Pfam" id="PF08547"/>
    </source>
</evidence>
<dbReference type="SUPFAM" id="SSF49785">
    <property type="entry name" value="Galactose-binding domain-like"/>
    <property type="match status" value="1"/>
</dbReference>
<dbReference type="AlphaFoldDB" id="A0A6M5Z756"/>
<feature type="chain" id="PRO_5026876112" description="NADH:ubiquinone oxidoreductase intermediate-associated protein 30 domain-containing protein" evidence="2">
    <location>
        <begin position="21"/>
        <end position="191"/>
    </location>
</feature>
<dbReference type="InterPro" id="IPR039131">
    <property type="entry name" value="NDUFAF1"/>
</dbReference>
<dbReference type="RefSeq" id="WP_171475789.1">
    <property type="nucleotide sequence ID" value="NZ_CP053452.2"/>
</dbReference>
<sequence length="191" mass="20841">MIHRTLSLPFLLLMGSFVMAEDTPKTLIDFAGVGALKEWQAVNDGVMGGICEGTFKITDQKTLEFSGTLSLENNGGFASVRTKAKKLGLENGDTLVAKVRGDGREYSLNLYLDKPLMAFSYRATVQTKKGEWVEVKIPLNKFEATSFGRVVKDAGVVKPEEVNALGFMVSDKKAGPFKLEVESITVERAGK</sequence>
<feature type="domain" description="NADH:ubiquinone oxidoreductase intermediate-associated protein 30" evidence="3">
    <location>
        <begin position="29"/>
        <end position="181"/>
    </location>
</feature>
<dbReference type="InterPro" id="IPR013857">
    <property type="entry name" value="NADH-UbQ_OxRdtase-assoc_prot30"/>
</dbReference>
<dbReference type="EMBL" id="CP053452">
    <property type="protein sequence ID" value="QJX01191.1"/>
    <property type="molecule type" value="Genomic_DNA"/>
</dbReference>
<dbReference type="InterPro" id="IPR008979">
    <property type="entry name" value="Galactose-bd-like_sf"/>
</dbReference>
<keyword evidence="5" id="KW-1185">Reference proteome</keyword>
<name>A0A6M5Z756_9BACT</name>
<gene>
    <name evidence="4" type="ORF">FTUN_8830</name>
</gene>
<comment type="similarity">
    <text evidence="1">Belongs to the CIA30 family.</text>
</comment>
<dbReference type="Proteomes" id="UP000503447">
    <property type="component" value="Chromosome"/>
</dbReference>
<keyword evidence="2" id="KW-0732">Signal</keyword>
<evidence type="ECO:0000256" key="1">
    <source>
        <dbReference type="ARBA" id="ARBA00007884"/>
    </source>
</evidence>
<feature type="signal peptide" evidence="2">
    <location>
        <begin position="1"/>
        <end position="20"/>
    </location>
</feature>
<dbReference type="PANTHER" id="PTHR13194">
    <property type="entry name" value="COMPLEX I INTERMEDIATE-ASSOCIATED PROTEIN 30"/>
    <property type="match status" value="1"/>
</dbReference>
<dbReference type="PANTHER" id="PTHR13194:SF19">
    <property type="entry name" value="NAD(P)-BINDING ROSSMANN-FOLD SUPERFAMILY PROTEIN"/>
    <property type="match status" value="1"/>
</dbReference>
<evidence type="ECO:0000313" key="5">
    <source>
        <dbReference type="Proteomes" id="UP000503447"/>
    </source>
</evidence>
<evidence type="ECO:0000313" key="4">
    <source>
        <dbReference type="EMBL" id="QJX01191.1"/>
    </source>
</evidence>
<organism evidence="4 5">
    <name type="scientific">Frigoriglobus tundricola</name>
    <dbReference type="NCBI Taxonomy" id="2774151"/>
    <lineage>
        <taxon>Bacteria</taxon>
        <taxon>Pseudomonadati</taxon>
        <taxon>Planctomycetota</taxon>
        <taxon>Planctomycetia</taxon>
        <taxon>Gemmatales</taxon>
        <taxon>Gemmataceae</taxon>
        <taxon>Frigoriglobus</taxon>
    </lineage>
</organism>
<dbReference type="Pfam" id="PF08547">
    <property type="entry name" value="CIA30"/>
    <property type="match status" value="1"/>
</dbReference>
<dbReference type="KEGG" id="ftj:FTUN_8830"/>
<accession>A0A6M5Z756</accession>
<proteinExistence type="inferred from homology"/>
<reference evidence="5" key="1">
    <citation type="submission" date="2020-05" db="EMBL/GenBank/DDBJ databases">
        <title>Frigoriglobus tundricola gen. nov., sp. nov., a psychrotolerant cellulolytic planctomycete of the family Gemmataceae with two divergent copies of 16S rRNA gene.</title>
        <authorList>
            <person name="Kulichevskaya I.S."/>
            <person name="Ivanova A.A."/>
            <person name="Naumoff D.G."/>
            <person name="Beletsky A.V."/>
            <person name="Rijpstra W.I.C."/>
            <person name="Sinninghe Damste J.S."/>
            <person name="Mardanov A.V."/>
            <person name="Ravin N.V."/>
            <person name="Dedysh S.N."/>
        </authorList>
    </citation>
    <scope>NUCLEOTIDE SEQUENCE [LARGE SCALE GENOMIC DNA]</scope>
    <source>
        <strain evidence="5">PL17</strain>
    </source>
</reference>